<name>A0A2A6RJX3_9CHLR</name>
<dbReference type="InterPro" id="IPR036415">
    <property type="entry name" value="Lamin_tail_dom_sf"/>
</dbReference>
<feature type="compositionally biased region" description="Low complexity" evidence="1">
    <location>
        <begin position="210"/>
        <end position="221"/>
    </location>
</feature>
<dbReference type="PRINTS" id="PR01217">
    <property type="entry name" value="PRICHEXTENSN"/>
</dbReference>
<dbReference type="InterPro" id="IPR001322">
    <property type="entry name" value="Lamin_tail_dom"/>
</dbReference>
<accession>A0A2A6RJX3</accession>
<dbReference type="AlphaFoldDB" id="A0A2A6RJX3"/>
<feature type="compositionally biased region" description="Pro residues" evidence="1">
    <location>
        <begin position="108"/>
        <end position="125"/>
    </location>
</feature>
<dbReference type="SUPFAM" id="SSF74853">
    <property type="entry name" value="Lamin A/C globular tail domain"/>
    <property type="match status" value="1"/>
</dbReference>
<evidence type="ECO:0000313" key="4">
    <source>
        <dbReference type="Proteomes" id="UP000220527"/>
    </source>
</evidence>
<evidence type="ECO:0000256" key="1">
    <source>
        <dbReference type="SAM" id="MobiDB-lite"/>
    </source>
</evidence>
<dbReference type="Proteomes" id="UP000220527">
    <property type="component" value="Unassembled WGS sequence"/>
</dbReference>
<evidence type="ECO:0000259" key="2">
    <source>
        <dbReference type="PROSITE" id="PS51841"/>
    </source>
</evidence>
<dbReference type="PROSITE" id="PS51841">
    <property type="entry name" value="LTD"/>
    <property type="match status" value="1"/>
</dbReference>
<comment type="caution">
    <text evidence="3">The sequence shown here is derived from an EMBL/GenBank/DDBJ whole genome shotgun (WGS) entry which is preliminary data.</text>
</comment>
<dbReference type="Pfam" id="PF00932">
    <property type="entry name" value="LTD"/>
    <property type="match status" value="1"/>
</dbReference>
<sequence length="338" mass="34895">MSQETPKPPRQQTNPLIGTIESAAVGVGRFGYGLLSLGLGLLPLPQQTRTQVDKAVRELSYGVVTLPRDFADIAAAEVDRWDSEATTAPQAHAGAAPAAPKPAAEAKPAPPPPAPKPATPPPAPKPAAEAKPAPPPPAPKPAAEAKPTPPPPAPQPATPPPAPKPAAEAKPTPPPPAPKPAAEAKPATPPPAPKPAAEAKPATPPPAPKPAAETKPAAATPEPANITIGHLEYSPSGRHRDSEYVLMRNSGNAPVDMTGWTLSDGTSRNTFTFPPRFTLAAGAEVKLWTRSGNANAGNLYWANRSAIWSNSGDTATLRDAQGNVIARYTYQGKPKGRR</sequence>
<dbReference type="OrthoDB" id="3828227at2"/>
<feature type="compositionally biased region" description="Low complexity" evidence="1">
    <location>
        <begin position="84"/>
        <end position="107"/>
    </location>
</feature>
<dbReference type="EMBL" id="NQWI01000038">
    <property type="protein sequence ID" value="PDW03170.1"/>
    <property type="molecule type" value="Genomic_DNA"/>
</dbReference>
<dbReference type="RefSeq" id="WP_097643996.1">
    <property type="nucleotide sequence ID" value="NZ_NQWI01000038.1"/>
</dbReference>
<protein>
    <recommendedName>
        <fullName evidence="2">LTD domain-containing protein</fullName>
    </recommendedName>
</protein>
<dbReference type="Gene3D" id="2.60.40.1260">
    <property type="entry name" value="Lamin Tail domain"/>
    <property type="match status" value="1"/>
</dbReference>
<feature type="region of interest" description="Disordered" evidence="1">
    <location>
        <begin position="81"/>
        <end position="221"/>
    </location>
</feature>
<feature type="domain" description="LTD" evidence="2">
    <location>
        <begin position="215"/>
        <end position="332"/>
    </location>
</feature>
<organism evidence="3 4">
    <name type="scientific">Candidatus Viridilinea mediisalina</name>
    <dbReference type="NCBI Taxonomy" id="2024553"/>
    <lineage>
        <taxon>Bacteria</taxon>
        <taxon>Bacillati</taxon>
        <taxon>Chloroflexota</taxon>
        <taxon>Chloroflexia</taxon>
        <taxon>Chloroflexales</taxon>
        <taxon>Chloroflexineae</taxon>
        <taxon>Oscillochloridaceae</taxon>
        <taxon>Candidatus Viridilinea</taxon>
    </lineage>
</organism>
<feature type="compositionally biased region" description="Pro residues" evidence="1">
    <location>
        <begin position="147"/>
        <end position="164"/>
    </location>
</feature>
<keyword evidence="4" id="KW-1185">Reference proteome</keyword>
<evidence type="ECO:0000313" key="3">
    <source>
        <dbReference type="EMBL" id="PDW03170.1"/>
    </source>
</evidence>
<reference evidence="4" key="1">
    <citation type="submission" date="2017-08" db="EMBL/GenBank/DDBJ databases">
        <authorList>
            <person name="Grouzdev D.S."/>
            <person name="Gaisin V.A."/>
            <person name="Rysina M.S."/>
            <person name="Gorlenko V.M."/>
        </authorList>
    </citation>
    <scope>NUCLEOTIDE SEQUENCE [LARGE SCALE GENOMIC DNA]</scope>
    <source>
        <strain evidence="4">Kir15-3F</strain>
    </source>
</reference>
<gene>
    <name evidence="3" type="ORF">CJ255_10175</name>
</gene>
<proteinExistence type="predicted"/>